<evidence type="ECO:0000256" key="11">
    <source>
        <dbReference type="ARBA" id="ARBA00022881"/>
    </source>
</evidence>
<organism evidence="18 19">
    <name type="scientific">Flavihumibacter petaseus NBRC 106054</name>
    <dbReference type="NCBI Taxonomy" id="1220578"/>
    <lineage>
        <taxon>Bacteria</taxon>
        <taxon>Pseudomonadati</taxon>
        <taxon>Bacteroidota</taxon>
        <taxon>Chitinophagia</taxon>
        <taxon>Chitinophagales</taxon>
        <taxon>Chitinophagaceae</taxon>
        <taxon>Flavihumibacter</taxon>
    </lineage>
</organism>
<dbReference type="GO" id="GO:0004518">
    <property type="term" value="F:nuclease activity"/>
    <property type="evidence" value="ECO:0007669"/>
    <property type="project" value="UniProtKB-KW"/>
</dbReference>
<evidence type="ECO:0000256" key="12">
    <source>
        <dbReference type="ARBA" id="ARBA00023125"/>
    </source>
</evidence>
<dbReference type="GO" id="GO:0009380">
    <property type="term" value="C:excinuclease repair complex"/>
    <property type="evidence" value="ECO:0007669"/>
    <property type="project" value="InterPro"/>
</dbReference>
<keyword evidence="19" id="KW-1185">Reference proteome</keyword>
<dbReference type="InterPro" id="IPR003439">
    <property type="entry name" value="ABC_transporter-like_ATP-bd"/>
</dbReference>
<comment type="caution">
    <text evidence="18">The sequence shown here is derived from an EMBL/GenBank/DDBJ whole genome shotgun (WGS) entry which is preliminary data.</text>
</comment>
<keyword evidence="3" id="KW-0479">Metal-binding</keyword>
<keyword evidence="5" id="KW-0547">Nucleotide-binding</keyword>
<dbReference type="Gene3D" id="3.40.50.300">
    <property type="entry name" value="P-loop containing nucleotide triphosphate hydrolases"/>
    <property type="match status" value="3"/>
</dbReference>
<evidence type="ECO:0000313" key="18">
    <source>
        <dbReference type="EMBL" id="GAO44915.1"/>
    </source>
</evidence>
<proteinExistence type="inferred from homology"/>
<accession>A0A0E9N6E6</accession>
<evidence type="ECO:0000256" key="4">
    <source>
        <dbReference type="ARBA" id="ARBA00022737"/>
    </source>
</evidence>
<keyword evidence="11" id="KW-0267">Excision nuclease</keyword>
<evidence type="ECO:0000256" key="8">
    <source>
        <dbReference type="ARBA" id="ARBA00022771"/>
    </source>
</evidence>
<evidence type="ECO:0000256" key="6">
    <source>
        <dbReference type="ARBA" id="ARBA00022763"/>
    </source>
</evidence>
<dbReference type="PROSITE" id="PS50893">
    <property type="entry name" value="ABC_TRANSPORTER_2"/>
    <property type="match status" value="2"/>
</dbReference>
<evidence type="ECO:0000256" key="2">
    <source>
        <dbReference type="ARBA" id="ARBA00022490"/>
    </source>
</evidence>
<evidence type="ECO:0000256" key="16">
    <source>
        <dbReference type="ARBA" id="ARBA00042156"/>
    </source>
</evidence>
<dbReference type="GO" id="GO:0005737">
    <property type="term" value="C:cytoplasm"/>
    <property type="evidence" value="ECO:0007669"/>
    <property type="project" value="UniProtKB-SubCell"/>
</dbReference>
<dbReference type="InterPro" id="IPR004602">
    <property type="entry name" value="UvrA"/>
</dbReference>
<dbReference type="Pfam" id="PF17755">
    <property type="entry name" value="UvrA_DNA-bind"/>
    <property type="match status" value="1"/>
</dbReference>
<dbReference type="InterPro" id="IPR027417">
    <property type="entry name" value="P-loop_NTPase"/>
</dbReference>
<dbReference type="PROSITE" id="PS00211">
    <property type="entry name" value="ABC_TRANSPORTER_1"/>
    <property type="match status" value="1"/>
</dbReference>
<dbReference type="InterPro" id="IPR041102">
    <property type="entry name" value="UvrA_inter"/>
</dbReference>
<evidence type="ECO:0000313" key="19">
    <source>
        <dbReference type="Proteomes" id="UP000033121"/>
    </source>
</evidence>
<dbReference type="GO" id="GO:0016887">
    <property type="term" value="F:ATP hydrolysis activity"/>
    <property type="evidence" value="ECO:0007669"/>
    <property type="project" value="InterPro"/>
</dbReference>
<dbReference type="InterPro" id="IPR017871">
    <property type="entry name" value="ABC_transporter-like_CS"/>
</dbReference>
<dbReference type="NCBIfam" id="TIGR00630">
    <property type="entry name" value="uvra"/>
    <property type="match status" value="1"/>
</dbReference>
<evidence type="ECO:0000256" key="9">
    <source>
        <dbReference type="ARBA" id="ARBA00022833"/>
    </source>
</evidence>
<dbReference type="STRING" id="1220578.FPE01S_04_01580"/>
<dbReference type="Proteomes" id="UP000033121">
    <property type="component" value="Unassembled WGS sequence"/>
</dbReference>
<dbReference type="OrthoDB" id="9809851at2"/>
<evidence type="ECO:0000256" key="3">
    <source>
        <dbReference type="ARBA" id="ARBA00022723"/>
    </source>
</evidence>
<sequence>MSNSISTAPHRVQDIFIKGARVHNLKNVDVSIPRNKLVVVTGVSGSGKSSLTIDTLFAEGQRRYAESLSAYARQFLTRMDKPDVDYIHGLCPAIAIEQKVITRTPRSTVGSMTEIYDYLRLLYARTGKTISPVSGRVVKKDDVTDVVNVIRNLPKGDKIHILVPFRQHQNRSVEEELSILLQKGFSRLYEGGVLSIDDILQQMAQGDYWKPAKGKQAYLLIDRLVAKDFEEDDLHRIADSVGTAFYEGEGEIQLLVNEQQWLPFSNRFELDGLVFEEPVPNLFSFNNPFGACPTCEGFSQVLGIDEDLVIPDRRLSVYEGAIAPWKGEKLGWWKEQFIKAAKANGFPIHKAIIDLTKEQYRQLWDGAGAALGIHAFFKEVEQNLYKVQYRVLLARYRGRTICPDCHGYRLRKEALYVKVGGKHIGELCEMPVRDLQTWFSELELSDYDRTVAKRILQEVETRISTLMDVGLGYLTLSRLANSLSGGESQRIQLTRSLGSNLTNSLYILDEPSIGLHARDTSRLIKVLKHLRDLGNTVVVVEHDEMMMREADYIIDMGPLASHLGGEVVAAGNYDQLIANKNSLTGKYLSGKLTIDPPAKPRPWKRSVTVKGARQHNLKDIDVEFPLGIFTVVSGVSGSGKTTLVKQILYPALQKIKGVSSEKVGLHRSVEGDIDFITQIELVDQNPIGKSSRSNPVTYIKAYDEIRDLFASQPLSKMRGFQPKHFSFNVDGGRCDACKGEGEQVVEMQFLADVHLTCEVCGGKRFKEEVLEVTYREKSIYDILEMSVDDAIEFFADEKDVVNKIRALSDVGLGYVKLGQSSDTLSGGEAQRVKLASFLGKGRAQGHILFIFDEPTTGLHFNDIKKLLTSFNALIAQGHTILVIEHNTDVIRCADWLIDLGPEAGDGGGSLVYAGVPAGIVKAKGSVTGKSLGV</sequence>
<dbReference type="GO" id="GO:0003677">
    <property type="term" value="F:DNA binding"/>
    <property type="evidence" value="ECO:0007669"/>
    <property type="project" value="UniProtKB-KW"/>
</dbReference>
<keyword evidence="13" id="KW-0234">DNA repair</keyword>
<feature type="domain" description="ABC transporter" evidence="17">
    <location>
        <begin position="602"/>
        <end position="926"/>
    </location>
</feature>
<reference evidence="18 19" key="1">
    <citation type="submission" date="2015-04" db="EMBL/GenBank/DDBJ databases">
        <title>Whole genome shotgun sequence of Flavihumibacter petaseus NBRC 106054.</title>
        <authorList>
            <person name="Miyazawa S."/>
            <person name="Hosoyama A."/>
            <person name="Hashimoto M."/>
            <person name="Noguchi M."/>
            <person name="Tsuchikane K."/>
            <person name="Ohji S."/>
            <person name="Yamazoe A."/>
            <person name="Ichikawa N."/>
            <person name="Kimura A."/>
            <person name="Fujita N."/>
        </authorList>
    </citation>
    <scope>NUCLEOTIDE SEQUENCE [LARGE SCALE GENOMIC DNA]</scope>
    <source>
        <strain evidence="18 19">NBRC 106054</strain>
    </source>
</reference>
<dbReference type="SUPFAM" id="SSF52540">
    <property type="entry name" value="P-loop containing nucleoside triphosphate hydrolases"/>
    <property type="match status" value="2"/>
</dbReference>
<protein>
    <recommendedName>
        <fullName evidence="15">UvrABC system protein A</fullName>
    </recommendedName>
    <alternativeName>
        <fullName evidence="16">Excinuclease ABC subunit A</fullName>
    </alternativeName>
</protein>
<keyword evidence="6" id="KW-0227">DNA damage</keyword>
<dbReference type="EMBL" id="BBWV01000004">
    <property type="protein sequence ID" value="GAO44915.1"/>
    <property type="molecule type" value="Genomic_DNA"/>
</dbReference>
<dbReference type="PANTHER" id="PTHR43152">
    <property type="entry name" value="UVRABC SYSTEM PROTEIN A"/>
    <property type="match status" value="1"/>
</dbReference>
<evidence type="ECO:0000256" key="5">
    <source>
        <dbReference type="ARBA" id="ARBA00022741"/>
    </source>
</evidence>
<comment type="similarity">
    <text evidence="14">Belongs to the ABC transporter superfamily. UvrA family.</text>
</comment>
<dbReference type="Gene3D" id="3.30.190.20">
    <property type="match status" value="1"/>
</dbReference>
<evidence type="ECO:0000256" key="7">
    <source>
        <dbReference type="ARBA" id="ARBA00022769"/>
    </source>
</evidence>
<dbReference type="Gene3D" id="1.20.1580.10">
    <property type="entry name" value="ABC transporter ATPase like domain"/>
    <property type="match status" value="3"/>
</dbReference>
<evidence type="ECO:0000256" key="14">
    <source>
        <dbReference type="ARBA" id="ARBA00038000"/>
    </source>
</evidence>
<keyword evidence="12" id="KW-0238">DNA-binding</keyword>
<evidence type="ECO:0000259" key="17">
    <source>
        <dbReference type="PROSITE" id="PS50893"/>
    </source>
</evidence>
<keyword evidence="7" id="KW-0228">DNA excision</keyword>
<dbReference type="PANTHER" id="PTHR43152:SF3">
    <property type="entry name" value="UVRABC SYSTEM PROTEIN A"/>
    <property type="match status" value="1"/>
</dbReference>
<dbReference type="Gene3D" id="1.10.8.280">
    <property type="entry name" value="ABC transporter ATPase domain-like"/>
    <property type="match status" value="1"/>
</dbReference>
<comment type="subcellular location">
    <subcellularLocation>
        <location evidence="1">Cytoplasm</location>
    </subcellularLocation>
</comment>
<keyword evidence="8" id="KW-0863">Zinc-finger</keyword>
<dbReference type="InterPro" id="IPR041552">
    <property type="entry name" value="UvrA_DNA-bd"/>
</dbReference>
<feature type="domain" description="ABC transporter" evidence="17">
    <location>
        <begin position="10"/>
        <end position="589"/>
    </location>
</feature>
<dbReference type="RefSeq" id="WP_046370907.1">
    <property type="nucleotide sequence ID" value="NZ_BBWV01000004.1"/>
</dbReference>
<dbReference type="GO" id="GO:0005524">
    <property type="term" value="F:ATP binding"/>
    <property type="evidence" value="ECO:0007669"/>
    <property type="project" value="UniProtKB-KW"/>
</dbReference>
<dbReference type="AlphaFoldDB" id="A0A0E9N6E6"/>
<dbReference type="GO" id="GO:0006289">
    <property type="term" value="P:nucleotide-excision repair"/>
    <property type="evidence" value="ECO:0007669"/>
    <property type="project" value="InterPro"/>
</dbReference>
<gene>
    <name evidence="18" type="primary">uvrA</name>
    <name evidence="18" type="ORF">FPE01S_04_01580</name>
</gene>
<evidence type="ECO:0000256" key="15">
    <source>
        <dbReference type="ARBA" id="ARBA00039316"/>
    </source>
</evidence>
<evidence type="ECO:0000256" key="13">
    <source>
        <dbReference type="ARBA" id="ARBA00023204"/>
    </source>
</evidence>
<keyword evidence="10" id="KW-0067">ATP-binding</keyword>
<dbReference type="Pfam" id="PF17760">
    <property type="entry name" value="UvrA_inter"/>
    <property type="match status" value="1"/>
</dbReference>
<keyword evidence="9" id="KW-0862">Zinc</keyword>
<name>A0A0E9N6E6_9BACT</name>
<evidence type="ECO:0000256" key="10">
    <source>
        <dbReference type="ARBA" id="ARBA00022840"/>
    </source>
</evidence>
<evidence type="ECO:0000256" key="1">
    <source>
        <dbReference type="ARBA" id="ARBA00004496"/>
    </source>
</evidence>
<keyword evidence="2" id="KW-0963">Cytoplasm</keyword>
<dbReference type="GO" id="GO:0008270">
    <property type="term" value="F:zinc ion binding"/>
    <property type="evidence" value="ECO:0007669"/>
    <property type="project" value="UniProtKB-KW"/>
</dbReference>
<keyword evidence="4" id="KW-0677">Repeat</keyword>